<keyword evidence="4" id="KW-1185">Reference proteome</keyword>
<keyword evidence="2" id="KW-0732">Signal</keyword>
<dbReference type="KEGG" id="lmoi:VV02_08930"/>
<feature type="chain" id="PRO_5039210178" description="Secreted protein" evidence="2">
    <location>
        <begin position="28"/>
        <end position="268"/>
    </location>
</feature>
<dbReference type="OrthoDB" id="3470164at2"/>
<keyword evidence="1" id="KW-0472">Membrane</keyword>
<evidence type="ECO:0000256" key="1">
    <source>
        <dbReference type="SAM" id="Phobius"/>
    </source>
</evidence>
<accession>A0A0K1JH85</accession>
<dbReference type="RefSeq" id="WP_052591033.1">
    <property type="nucleotide sequence ID" value="NZ_CP011112.1"/>
</dbReference>
<organism evidence="3 4">
    <name type="scientific">Luteipulveratus mongoliensis</name>
    <dbReference type="NCBI Taxonomy" id="571913"/>
    <lineage>
        <taxon>Bacteria</taxon>
        <taxon>Bacillati</taxon>
        <taxon>Actinomycetota</taxon>
        <taxon>Actinomycetes</taxon>
        <taxon>Micrococcales</taxon>
        <taxon>Dermacoccaceae</taxon>
        <taxon>Luteipulveratus</taxon>
    </lineage>
</organism>
<dbReference type="PATRIC" id="fig|571913.6.peg.1826"/>
<feature type="transmembrane region" description="Helical" evidence="1">
    <location>
        <begin position="239"/>
        <end position="258"/>
    </location>
</feature>
<sequence length="268" mass="26712">MPSSTLRLGTLGLAAATLILMPATATATASATAASASDQPVRPVAAGYAANADAAASRAVAGGLLNRYASSKAKATGVAPVSVGAVRRTASAVPVYELSPAFVRSGSGPVGQARYAVTTYALGGESASVASAPQPNGSWQAVNVASGDTESRMSALAKGSPLLHEPQVDAWYAVRGDRVVALDGDARRAIGGGSVSVAAYAGLVHAKYADKLPGSAYDTAGYAGGYAAQSPKSSSSKTWLTVAAGGVVGAELIAWFALRRRRSAVTTI</sequence>
<name>A0A0K1JH85_9MICO</name>
<reference evidence="3 4" key="1">
    <citation type="submission" date="2015-03" db="EMBL/GenBank/DDBJ databases">
        <title>Luteipulveratus halotolerans sp. nov., a novel actinobacterium (Dermacoccaceae) from Sarawak, Malaysia.</title>
        <authorList>
            <person name="Juboi H."/>
            <person name="Basik A."/>
            <person name="Shamsul S.S."/>
            <person name="Arnold P."/>
            <person name="Schmitt E.K."/>
            <person name="Sanglier J.-J."/>
            <person name="Yeo T."/>
        </authorList>
    </citation>
    <scope>NUCLEOTIDE SEQUENCE [LARGE SCALE GENOMIC DNA]</scope>
    <source>
        <strain evidence="3 4">MN07-A0370</strain>
    </source>
</reference>
<evidence type="ECO:0000256" key="2">
    <source>
        <dbReference type="SAM" id="SignalP"/>
    </source>
</evidence>
<feature type="signal peptide" evidence="2">
    <location>
        <begin position="1"/>
        <end position="27"/>
    </location>
</feature>
<evidence type="ECO:0000313" key="3">
    <source>
        <dbReference type="EMBL" id="AKU15950.1"/>
    </source>
</evidence>
<keyword evidence="1" id="KW-1133">Transmembrane helix</keyword>
<proteinExistence type="predicted"/>
<evidence type="ECO:0000313" key="4">
    <source>
        <dbReference type="Proteomes" id="UP000066480"/>
    </source>
</evidence>
<gene>
    <name evidence="3" type="ORF">VV02_08930</name>
</gene>
<keyword evidence="1" id="KW-0812">Transmembrane</keyword>
<evidence type="ECO:0008006" key="5">
    <source>
        <dbReference type="Google" id="ProtNLM"/>
    </source>
</evidence>
<protein>
    <recommendedName>
        <fullName evidence="5">Secreted protein</fullName>
    </recommendedName>
</protein>
<dbReference type="AlphaFoldDB" id="A0A0K1JH85"/>
<dbReference type="STRING" id="571913.VV02_08930"/>
<dbReference type="EMBL" id="CP011112">
    <property type="protein sequence ID" value="AKU15950.1"/>
    <property type="molecule type" value="Genomic_DNA"/>
</dbReference>
<dbReference type="Proteomes" id="UP000066480">
    <property type="component" value="Chromosome"/>
</dbReference>